<proteinExistence type="evidence at transcript level"/>
<reference evidence="1" key="1">
    <citation type="journal article" date="2008" name="BMC Genomics">
        <title>A conifer genomics resource of 200,000 spruce (Picea spp.) ESTs and 6,464 high-quality, sequence-finished full-length cDNAs for Sitka spruce (Picea sitchensis).</title>
        <authorList>
            <person name="Ralph S.G."/>
            <person name="Chun H.J."/>
            <person name="Kolosova N."/>
            <person name="Cooper D."/>
            <person name="Oddy C."/>
            <person name="Ritland C.E."/>
            <person name="Kirkpatrick R."/>
            <person name="Moore R."/>
            <person name="Barber S."/>
            <person name="Holt R.A."/>
            <person name="Jones S.J."/>
            <person name="Marra M.A."/>
            <person name="Douglas C.J."/>
            <person name="Ritland K."/>
            <person name="Bohlmann J."/>
        </authorList>
    </citation>
    <scope>NUCLEOTIDE SEQUENCE</scope>
    <source>
        <tissue evidence="1">Bark</tissue>
    </source>
</reference>
<organism evidence="1">
    <name type="scientific">Picea sitchensis</name>
    <name type="common">Sitka spruce</name>
    <name type="synonym">Pinus sitchensis</name>
    <dbReference type="NCBI Taxonomy" id="3332"/>
    <lineage>
        <taxon>Eukaryota</taxon>
        <taxon>Viridiplantae</taxon>
        <taxon>Streptophyta</taxon>
        <taxon>Embryophyta</taxon>
        <taxon>Tracheophyta</taxon>
        <taxon>Spermatophyta</taxon>
        <taxon>Pinopsida</taxon>
        <taxon>Pinidae</taxon>
        <taxon>Conifers I</taxon>
        <taxon>Pinales</taxon>
        <taxon>Pinaceae</taxon>
        <taxon>Picea</taxon>
    </lineage>
</organism>
<protein>
    <submittedName>
        <fullName evidence="1">Uncharacterized protein</fullName>
    </submittedName>
</protein>
<dbReference type="AlphaFoldDB" id="A9NSV8"/>
<dbReference type="PANTHER" id="PTHR35316:SF1">
    <property type="entry name" value="28S RIBOSOMAL S34 PROTEIN"/>
    <property type="match status" value="1"/>
</dbReference>
<dbReference type="InterPro" id="IPR032053">
    <property type="entry name" value="Ribosomal_mS34"/>
</dbReference>
<dbReference type="EMBL" id="EF084400">
    <property type="protein sequence ID" value="ABK23719.1"/>
    <property type="molecule type" value="mRNA"/>
</dbReference>
<sequence>MESRRALMWAWRVMQRGFSAAAKPTAGEGEVVKKTRKNKKTLLEAAQPLPDWGIGSKLAKSYWNHKNFYKITRINLYRDCCHGKAWGIFHRNGEPTTETPVRIGGANKRVWKLIDDVPKKTSETKLKCRLVI</sequence>
<dbReference type="GO" id="GO:0005739">
    <property type="term" value="C:mitochondrion"/>
    <property type="evidence" value="ECO:0007669"/>
    <property type="project" value="InterPro"/>
</dbReference>
<accession>A9NSV8</accession>
<dbReference type="OMA" id="AWGIAYK"/>
<dbReference type="PANTHER" id="PTHR35316">
    <property type="entry name" value="28S RIBOSOMAL S34 PROTEIN"/>
    <property type="match status" value="1"/>
</dbReference>
<name>A9NSV8_PICSI</name>
<dbReference type="GO" id="GO:0003735">
    <property type="term" value="F:structural constituent of ribosome"/>
    <property type="evidence" value="ECO:0007669"/>
    <property type="project" value="InterPro"/>
</dbReference>
<evidence type="ECO:0000313" key="1">
    <source>
        <dbReference type="EMBL" id="ABK23719.1"/>
    </source>
</evidence>
<dbReference type="Pfam" id="PF16053">
    <property type="entry name" value="MRP-S34"/>
    <property type="match status" value="1"/>
</dbReference>